<comment type="caution">
    <text evidence="1">The sequence shown here is derived from an EMBL/GenBank/DDBJ whole genome shotgun (WGS) entry which is preliminary data.</text>
</comment>
<accession>A0A317RCL9</accession>
<dbReference type="InterPro" id="IPR006311">
    <property type="entry name" value="TAT_signal"/>
</dbReference>
<proteinExistence type="predicted"/>
<dbReference type="Gene3D" id="3.15.10.40">
    <property type="entry name" value="Uncharacterised protein PF07273, DUF1439"/>
    <property type="match status" value="1"/>
</dbReference>
<protein>
    <recommendedName>
        <fullName evidence="3">DUF1439 domain-containing protein</fullName>
    </recommendedName>
</protein>
<sequence>MAMATSLPRPAPPAGLRRRQALAWAGAAAALGALSGCAELGAARLRLSVQELEQALATRFPRRYPLVPRLLELELLAPRVRLLPESDQLNAVLDVQASGALLGGRRPRGVLDVDFGLRYEPADHSIRSERVQLNLLRLEELPPAVAEQLLRYGAPLAEQALSDVALYRLRPEDVARTESLGVPRIRVTANALVVEFEPRPPR</sequence>
<dbReference type="PROSITE" id="PS51318">
    <property type="entry name" value="TAT"/>
    <property type="match status" value="1"/>
</dbReference>
<dbReference type="Proteomes" id="UP000246483">
    <property type="component" value="Unassembled WGS sequence"/>
</dbReference>
<keyword evidence="2" id="KW-1185">Reference proteome</keyword>
<evidence type="ECO:0008006" key="3">
    <source>
        <dbReference type="Google" id="ProtNLM"/>
    </source>
</evidence>
<name>A0A317RCL9_9BURK</name>
<dbReference type="EMBL" id="QGUB01000003">
    <property type="protein sequence ID" value="PWW47007.1"/>
    <property type="molecule type" value="Genomic_DNA"/>
</dbReference>
<evidence type="ECO:0000313" key="2">
    <source>
        <dbReference type="Proteomes" id="UP000246483"/>
    </source>
</evidence>
<organism evidence="1 2">
    <name type="scientific">Melaminivora alkalimesophila</name>
    <dbReference type="NCBI Taxonomy" id="1165852"/>
    <lineage>
        <taxon>Bacteria</taxon>
        <taxon>Pseudomonadati</taxon>
        <taxon>Pseudomonadota</taxon>
        <taxon>Betaproteobacteria</taxon>
        <taxon>Burkholderiales</taxon>
        <taxon>Comamonadaceae</taxon>
        <taxon>Melaminivora</taxon>
    </lineage>
</organism>
<dbReference type="AlphaFoldDB" id="A0A317RCL9"/>
<reference evidence="1 2" key="1">
    <citation type="submission" date="2018-05" db="EMBL/GenBank/DDBJ databases">
        <title>Genomic Encyclopedia of Type Strains, Phase IV (KMG-IV): sequencing the most valuable type-strain genomes for metagenomic binning, comparative biology and taxonomic classification.</title>
        <authorList>
            <person name="Goeker M."/>
        </authorList>
    </citation>
    <scope>NUCLEOTIDE SEQUENCE [LARGE SCALE GENOMIC DNA]</scope>
    <source>
        <strain evidence="1 2">DSM 26006</strain>
    </source>
</reference>
<evidence type="ECO:0000313" key="1">
    <source>
        <dbReference type="EMBL" id="PWW47007.1"/>
    </source>
</evidence>
<gene>
    <name evidence="1" type="ORF">DFR36_103283</name>
</gene>